<sequence>VLPLLIECPSTIHLCCSVCYNFHVRPLHDAYQSALAGQLTEAMNVFWAECYEGSKTAVHRRNREVGESKLRFQSQIVGPFRLRQTEDSARYGNLLNLQRNQELLVRRKWRHLKQFFIGPRGAWRSRI</sequence>
<dbReference type="AlphaFoldDB" id="A0AAD7ZX40"/>
<reference evidence="1" key="1">
    <citation type="journal article" date="2023" name="IScience">
        <title>Live-bearing cockroach genome reveals convergent evolutionary mechanisms linked to viviparity in insects and beyond.</title>
        <authorList>
            <person name="Fouks B."/>
            <person name="Harrison M.C."/>
            <person name="Mikhailova A.A."/>
            <person name="Marchal E."/>
            <person name="English S."/>
            <person name="Carruthers M."/>
            <person name="Jennings E.C."/>
            <person name="Chiamaka E.L."/>
            <person name="Frigard R.A."/>
            <person name="Pippel M."/>
            <person name="Attardo G.M."/>
            <person name="Benoit J.B."/>
            <person name="Bornberg-Bauer E."/>
            <person name="Tobe S.S."/>
        </authorList>
    </citation>
    <scope>NUCLEOTIDE SEQUENCE</scope>
    <source>
        <strain evidence="1">Stay&amp;Tobe</strain>
    </source>
</reference>
<reference evidence="1" key="2">
    <citation type="submission" date="2023-05" db="EMBL/GenBank/DDBJ databases">
        <authorList>
            <person name="Fouks B."/>
        </authorList>
    </citation>
    <scope>NUCLEOTIDE SEQUENCE</scope>
    <source>
        <strain evidence="1">Stay&amp;Tobe</strain>
        <tissue evidence="1">Testes</tissue>
    </source>
</reference>
<proteinExistence type="predicted"/>
<comment type="caution">
    <text evidence="1">The sequence shown here is derived from an EMBL/GenBank/DDBJ whole genome shotgun (WGS) entry which is preliminary data.</text>
</comment>
<keyword evidence="2" id="KW-1185">Reference proteome</keyword>
<name>A0AAD7ZX40_DIPPU</name>
<evidence type="ECO:0000313" key="1">
    <source>
        <dbReference type="EMBL" id="KAJ9587747.1"/>
    </source>
</evidence>
<feature type="non-terminal residue" evidence="1">
    <location>
        <position position="1"/>
    </location>
</feature>
<dbReference type="Pfam" id="PF16057">
    <property type="entry name" value="DUF4800"/>
    <property type="match status" value="1"/>
</dbReference>
<accession>A0AAD7ZX40</accession>
<gene>
    <name evidence="1" type="ORF">L9F63_018819</name>
</gene>
<evidence type="ECO:0000313" key="2">
    <source>
        <dbReference type="Proteomes" id="UP001233999"/>
    </source>
</evidence>
<dbReference type="Proteomes" id="UP001233999">
    <property type="component" value="Unassembled WGS sequence"/>
</dbReference>
<dbReference type="EMBL" id="JASPKZ010006066">
    <property type="protein sequence ID" value="KAJ9587747.1"/>
    <property type="molecule type" value="Genomic_DNA"/>
</dbReference>
<organism evidence="1 2">
    <name type="scientific">Diploptera punctata</name>
    <name type="common">Pacific beetle cockroach</name>
    <dbReference type="NCBI Taxonomy" id="6984"/>
    <lineage>
        <taxon>Eukaryota</taxon>
        <taxon>Metazoa</taxon>
        <taxon>Ecdysozoa</taxon>
        <taxon>Arthropoda</taxon>
        <taxon>Hexapoda</taxon>
        <taxon>Insecta</taxon>
        <taxon>Pterygota</taxon>
        <taxon>Neoptera</taxon>
        <taxon>Polyneoptera</taxon>
        <taxon>Dictyoptera</taxon>
        <taxon>Blattodea</taxon>
        <taxon>Blaberoidea</taxon>
        <taxon>Blaberidae</taxon>
        <taxon>Diplopterinae</taxon>
        <taxon>Diploptera</taxon>
    </lineage>
</organism>
<protein>
    <submittedName>
        <fullName evidence="1">Uncharacterized protein</fullName>
    </submittedName>
</protein>
<feature type="non-terminal residue" evidence="1">
    <location>
        <position position="127"/>
    </location>
</feature>